<dbReference type="Proteomes" id="UP000014672">
    <property type="component" value="Chromosome"/>
</dbReference>
<dbReference type="Pfam" id="PF01381">
    <property type="entry name" value="HTH_3"/>
    <property type="match status" value="1"/>
</dbReference>
<feature type="domain" description="HTH cro/C1-type" evidence="1">
    <location>
        <begin position="5"/>
        <end position="60"/>
    </location>
</feature>
<dbReference type="SUPFAM" id="SSF47413">
    <property type="entry name" value="lambda repressor-like DNA-binding domains"/>
    <property type="match status" value="1"/>
</dbReference>
<evidence type="ECO:0000313" key="2">
    <source>
        <dbReference type="EMBL" id="AGO15673.1"/>
    </source>
</evidence>
<dbReference type="CDD" id="cd00093">
    <property type="entry name" value="HTH_XRE"/>
    <property type="match status" value="1"/>
</dbReference>
<dbReference type="AlphaFoldDB" id="A0A806J1C6"/>
<evidence type="ECO:0000313" key="3">
    <source>
        <dbReference type="Proteomes" id="UP000014672"/>
    </source>
</evidence>
<accession>A0A806J1C6</accession>
<gene>
    <name evidence="2" type="ORF">K756_02105</name>
</gene>
<dbReference type="PROSITE" id="PS50943">
    <property type="entry name" value="HTH_CROC1"/>
    <property type="match status" value="1"/>
</dbReference>
<evidence type="ECO:0000259" key="1">
    <source>
        <dbReference type="PROSITE" id="PS50943"/>
    </source>
</evidence>
<dbReference type="InterPro" id="IPR001387">
    <property type="entry name" value="Cro/C1-type_HTH"/>
</dbReference>
<dbReference type="InterPro" id="IPR010982">
    <property type="entry name" value="Lambda_DNA-bd_dom_sf"/>
</dbReference>
<organism evidence="2 3">
    <name type="scientific">Glaesserella parasuis ZJ0906</name>
    <dbReference type="NCBI Taxonomy" id="1322346"/>
    <lineage>
        <taxon>Bacteria</taxon>
        <taxon>Pseudomonadati</taxon>
        <taxon>Pseudomonadota</taxon>
        <taxon>Gammaproteobacteria</taxon>
        <taxon>Pasteurellales</taxon>
        <taxon>Pasteurellaceae</taxon>
        <taxon>Glaesserella</taxon>
    </lineage>
</organism>
<proteinExistence type="predicted"/>
<reference evidence="2 3" key="1">
    <citation type="journal article" date="2013" name="PLoS ONE">
        <title>Complete Genome Analysis of a Haemophilus parasuis Serovar 12 Strain from China.</title>
        <authorList>
            <person name="Li Y."/>
            <person name="Kwok A.H."/>
            <person name="Jiang J."/>
            <person name="Zou Y."/>
            <person name="Zheng F."/>
            <person name="Chen P."/>
            <person name="Hou C."/>
            <person name="Leung F.C."/>
            <person name="Jiang P."/>
        </authorList>
    </citation>
    <scope>NUCLEOTIDE SEQUENCE [LARGE SCALE GENOMIC DNA]</scope>
    <source>
        <strain evidence="2 3">ZJ0906</strain>
    </source>
</reference>
<sequence>MAYNIQTLRVQKGWSQERLENECELDRTYVSAVEHCRWNVSLSNIEKLATALSCPAWQLLKYPENSNQNTERYLDLFMLKCTRFFVRPFVRASKATCKKF</sequence>
<dbReference type="Gene3D" id="1.10.260.40">
    <property type="entry name" value="lambda repressor-like DNA-binding domains"/>
    <property type="match status" value="1"/>
</dbReference>
<dbReference type="SMART" id="SM00530">
    <property type="entry name" value="HTH_XRE"/>
    <property type="match status" value="1"/>
</dbReference>
<dbReference type="EMBL" id="CP005384">
    <property type="protein sequence ID" value="AGO15673.1"/>
    <property type="molecule type" value="Genomic_DNA"/>
</dbReference>
<dbReference type="KEGG" id="hpaz:K756_02105"/>
<name>A0A806J1C6_GLAPU</name>
<dbReference type="GO" id="GO:0003677">
    <property type="term" value="F:DNA binding"/>
    <property type="evidence" value="ECO:0007669"/>
    <property type="project" value="InterPro"/>
</dbReference>
<protein>
    <submittedName>
        <fullName evidence="2">Transcriptional regulator</fullName>
    </submittedName>
</protein>